<protein>
    <submittedName>
        <fullName evidence="2">Uncharacterized protein</fullName>
    </submittedName>
</protein>
<dbReference type="HOGENOM" id="CLU_1205502_0_0_1"/>
<proteinExistence type="predicted"/>
<dbReference type="AlphaFoldDB" id="G2QTL3"/>
<keyword evidence="3" id="KW-1185">Reference proteome</keyword>
<dbReference type="RefSeq" id="XP_003650768.1">
    <property type="nucleotide sequence ID" value="XM_003650720.1"/>
</dbReference>
<reference evidence="2 3" key="1">
    <citation type="journal article" date="2011" name="Nat. Biotechnol.">
        <title>Comparative genomic analysis of the thermophilic biomass-degrading fungi Myceliophthora thermophila and Thielavia terrestris.</title>
        <authorList>
            <person name="Berka R.M."/>
            <person name="Grigoriev I.V."/>
            <person name="Otillar R."/>
            <person name="Salamov A."/>
            <person name="Grimwood J."/>
            <person name="Reid I."/>
            <person name="Ishmael N."/>
            <person name="John T."/>
            <person name="Darmond C."/>
            <person name="Moisan M.-C."/>
            <person name="Henrissat B."/>
            <person name="Coutinho P.M."/>
            <person name="Lombard V."/>
            <person name="Natvig D.O."/>
            <person name="Lindquist E."/>
            <person name="Schmutz J."/>
            <person name="Lucas S."/>
            <person name="Harris P."/>
            <person name="Powlowski J."/>
            <person name="Bellemare A."/>
            <person name="Taylor D."/>
            <person name="Butler G."/>
            <person name="de Vries R.P."/>
            <person name="Allijn I.E."/>
            <person name="van den Brink J."/>
            <person name="Ushinsky S."/>
            <person name="Storms R."/>
            <person name="Powell A.J."/>
            <person name="Paulsen I.T."/>
            <person name="Elbourne L.D.H."/>
            <person name="Baker S.E."/>
            <person name="Magnuson J."/>
            <person name="LaBoissiere S."/>
            <person name="Clutterbuck A.J."/>
            <person name="Martinez D."/>
            <person name="Wogulis M."/>
            <person name="de Leon A.L."/>
            <person name="Rey M.W."/>
            <person name="Tsang A."/>
        </authorList>
    </citation>
    <scope>NUCLEOTIDE SEQUENCE [LARGE SCALE GENOMIC DNA]</scope>
    <source>
        <strain evidence="3">ATCC 38088 / NRRL 8126</strain>
    </source>
</reference>
<sequence length="230" mass="26425">MSSLQRAIAHNSAQRFLQCQQEEEEEAREKARQAEEEWQRARWEAARRDMANGTFKRQPEIRIPVIITPNAPVPSTKDLQQLARMDSVPEALEATLIRAHGINLETPVTVTICLINREEKARLEEKANVEYNAIGKFIVRIGEQENPIFAPATLAQYATPEQEVQKRPWVDMMGAPFLWRVAAHNIDKSTLELLELWHFKASTRNEDDMRKGKVFQVHDDFKNAAWVPSG</sequence>
<organism evidence="2 3">
    <name type="scientific">Thermothielavioides terrestris (strain ATCC 38088 / NRRL 8126)</name>
    <name type="common">Thielavia terrestris</name>
    <dbReference type="NCBI Taxonomy" id="578455"/>
    <lineage>
        <taxon>Eukaryota</taxon>
        <taxon>Fungi</taxon>
        <taxon>Dikarya</taxon>
        <taxon>Ascomycota</taxon>
        <taxon>Pezizomycotina</taxon>
        <taxon>Sordariomycetes</taxon>
        <taxon>Sordariomycetidae</taxon>
        <taxon>Sordariales</taxon>
        <taxon>Chaetomiaceae</taxon>
        <taxon>Thermothielavioides</taxon>
        <taxon>Thermothielavioides terrestris</taxon>
    </lineage>
</organism>
<gene>
    <name evidence="2" type="ORF">THITE_2126780</name>
</gene>
<dbReference type="EMBL" id="CP003009">
    <property type="protein sequence ID" value="AEO64432.1"/>
    <property type="molecule type" value="Genomic_DNA"/>
</dbReference>
<accession>G2QTL3</accession>
<dbReference type="eggNOG" id="ENOG502R6X4">
    <property type="taxonomic scope" value="Eukaryota"/>
</dbReference>
<dbReference type="Proteomes" id="UP000008181">
    <property type="component" value="Chromosome 1"/>
</dbReference>
<name>G2QTL3_THETT</name>
<dbReference type="KEGG" id="ttt:THITE_2126780"/>
<keyword evidence="1" id="KW-0175">Coiled coil</keyword>
<evidence type="ECO:0000256" key="1">
    <source>
        <dbReference type="SAM" id="Coils"/>
    </source>
</evidence>
<feature type="coiled-coil region" evidence="1">
    <location>
        <begin position="17"/>
        <end position="44"/>
    </location>
</feature>
<evidence type="ECO:0000313" key="2">
    <source>
        <dbReference type="EMBL" id="AEO64432.1"/>
    </source>
</evidence>
<evidence type="ECO:0000313" key="3">
    <source>
        <dbReference type="Proteomes" id="UP000008181"/>
    </source>
</evidence>
<dbReference type="GeneID" id="11523748"/>